<sequence>MIENQKLDILVFTQKVDLNDDVLAAFYYWWEKLAQKVNQLNIVCLFEGEHHLPDNTKVFSLGKEKGKSRVRYIWRVYQYFWPWRKTIDIIFVHMNEVYIFLLWPLAKIYHIPIVFWKAHGGRLPHIKKAIFMADKIVTSGAKTFEYNTLKKVIIGQGVNVDFFQPVKSMIGETDRGKFQVLAVGRPSSVKHYDILLASANILINRQGQKNIFFEIVGNAQNEKEALNQKKLAESIKEYNLTDYFLLKPGVPFGQIKRKYQECSCLVNLTDPASLEKVVLEAMAMEKPVVTSNEAFWPFFDGCEFLQVQKNNPADLAEKIKNLAALKSEQRKAIGQKLRTMVVKEHSVNHLINELIKVFYSVIQCKK</sequence>
<dbReference type="AlphaFoldDB" id="A0A2H0UXP4"/>
<evidence type="ECO:0008006" key="3">
    <source>
        <dbReference type="Google" id="ProtNLM"/>
    </source>
</evidence>
<evidence type="ECO:0000313" key="2">
    <source>
        <dbReference type="Proteomes" id="UP000228906"/>
    </source>
</evidence>
<accession>A0A2H0UXP4</accession>
<protein>
    <recommendedName>
        <fullName evidence="3">Glycosyl transferase family 1 domain-containing protein</fullName>
    </recommendedName>
</protein>
<reference evidence="2" key="1">
    <citation type="submission" date="2017-09" db="EMBL/GenBank/DDBJ databases">
        <title>Depth-based differentiation of microbial function through sediment-hosted aquifers and enrichment of novel symbionts in the deep terrestrial subsurface.</title>
        <authorList>
            <person name="Probst A.J."/>
            <person name="Ladd B."/>
            <person name="Jarett J.K."/>
            <person name="Geller-Mcgrath D.E."/>
            <person name="Sieber C.M.K."/>
            <person name="Emerson J.B."/>
            <person name="Anantharaman K."/>
            <person name="Thomas B.C."/>
            <person name="Malmstrom R."/>
            <person name="Stieglmeier M."/>
            <person name="Klingl A."/>
            <person name="Woyke T."/>
            <person name="Ryan C.M."/>
            <person name="Banfield J.F."/>
        </authorList>
    </citation>
    <scope>NUCLEOTIDE SEQUENCE [LARGE SCALE GENOMIC DNA]</scope>
</reference>
<evidence type="ECO:0000313" key="1">
    <source>
        <dbReference type="EMBL" id="PIR91577.1"/>
    </source>
</evidence>
<comment type="caution">
    <text evidence="1">The sequence shown here is derived from an EMBL/GenBank/DDBJ whole genome shotgun (WGS) entry which is preliminary data.</text>
</comment>
<dbReference type="PANTHER" id="PTHR12526">
    <property type="entry name" value="GLYCOSYLTRANSFERASE"/>
    <property type="match status" value="1"/>
</dbReference>
<dbReference type="CDD" id="cd03801">
    <property type="entry name" value="GT4_PimA-like"/>
    <property type="match status" value="1"/>
</dbReference>
<name>A0A2H0UXP4_9BACT</name>
<dbReference type="Pfam" id="PF13692">
    <property type="entry name" value="Glyco_trans_1_4"/>
    <property type="match status" value="1"/>
</dbReference>
<gene>
    <name evidence="1" type="ORF">COU03_01605</name>
</gene>
<dbReference type="Gene3D" id="3.40.50.2000">
    <property type="entry name" value="Glycogen Phosphorylase B"/>
    <property type="match status" value="2"/>
</dbReference>
<dbReference type="SUPFAM" id="SSF53756">
    <property type="entry name" value="UDP-Glycosyltransferase/glycogen phosphorylase"/>
    <property type="match status" value="1"/>
</dbReference>
<dbReference type="EMBL" id="PFAV01000028">
    <property type="protein sequence ID" value="PIR91577.1"/>
    <property type="molecule type" value="Genomic_DNA"/>
</dbReference>
<proteinExistence type="predicted"/>
<dbReference type="Proteomes" id="UP000228906">
    <property type="component" value="Unassembled WGS sequence"/>
</dbReference>
<organism evidence="1 2">
    <name type="scientific">bacterium (Candidatus Gribaldobacteria) CG10_big_fil_rev_8_21_14_0_10_41_12</name>
    <dbReference type="NCBI Taxonomy" id="2014277"/>
    <lineage>
        <taxon>Bacteria</taxon>
        <taxon>Candidatus Gribaldobacteria</taxon>
    </lineage>
</organism>